<dbReference type="PANTHER" id="PTHR13693">
    <property type="entry name" value="CLASS II AMINOTRANSFERASE/8-AMINO-7-OXONONANOATE SYNTHASE"/>
    <property type="match status" value="1"/>
</dbReference>
<dbReference type="GO" id="GO:0008710">
    <property type="term" value="F:8-amino-7-oxononanoate synthase activity"/>
    <property type="evidence" value="ECO:0007669"/>
    <property type="project" value="UniProtKB-EC"/>
</dbReference>
<evidence type="ECO:0000256" key="3">
    <source>
        <dbReference type="ARBA" id="ARBA00010008"/>
    </source>
</evidence>
<evidence type="ECO:0000256" key="8">
    <source>
        <dbReference type="ARBA" id="ARBA00022898"/>
    </source>
</evidence>
<keyword evidence="6 14" id="KW-0808">Transferase</keyword>
<comment type="catalytic activity">
    <reaction evidence="11">
        <text>6-carboxyhexanoyl-[ACP] + L-alanine + H(+) = (8S)-8-amino-7-oxononanoate + holo-[ACP] + CO2</text>
        <dbReference type="Rhea" id="RHEA:42288"/>
        <dbReference type="Rhea" id="RHEA-COMP:9685"/>
        <dbReference type="Rhea" id="RHEA-COMP:9955"/>
        <dbReference type="ChEBI" id="CHEBI:15378"/>
        <dbReference type="ChEBI" id="CHEBI:16526"/>
        <dbReference type="ChEBI" id="CHEBI:57972"/>
        <dbReference type="ChEBI" id="CHEBI:64479"/>
        <dbReference type="ChEBI" id="CHEBI:78846"/>
        <dbReference type="ChEBI" id="CHEBI:149468"/>
        <dbReference type="EC" id="2.3.1.47"/>
    </reaction>
</comment>
<dbReference type="EC" id="2.3.1.47" evidence="5"/>
<name>A0ABW9G6V9_9GAMM</name>
<dbReference type="Pfam" id="PF00155">
    <property type="entry name" value="Aminotran_1_2"/>
    <property type="match status" value="1"/>
</dbReference>
<dbReference type="SUPFAM" id="SSF53383">
    <property type="entry name" value="PLP-dependent transferases"/>
    <property type="match status" value="1"/>
</dbReference>
<organism evidence="14 15">
    <name type="scientific">Celerinatantimonas yamalensis</name>
    <dbReference type="NCBI Taxonomy" id="559956"/>
    <lineage>
        <taxon>Bacteria</taxon>
        <taxon>Pseudomonadati</taxon>
        <taxon>Pseudomonadota</taxon>
        <taxon>Gammaproteobacteria</taxon>
        <taxon>Celerinatantimonadaceae</taxon>
        <taxon>Celerinatantimonas</taxon>
    </lineage>
</organism>
<feature type="domain" description="Aminotransferase class I/classII large" evidence="13">
    <location>
        <begin position="41"/>
        <end position="377"/>
    </location>
</feature>
<sequence>MMNFANRFAQLQARKNQALFRQIQVNDAPTGRTFECNRQRYLNFSSNDYLGLAAHPLVIKAYQQGAASYGVGSGGSPLVTGFQRPHAILIEQLCDWLDRPAAILLNSGFAANQLALKTLLGKGDLVVQDKLNHASLIDAALSTAATSQRFLHNQPQSLAARLQRSVASNRLVVTEGIFSMDGDAAPIAPIKAICQQQNAWLMVDDAHGLGVRGVQGRGSCAVAQINPDLLMATFGKALGVGGAMLSGSIELMELFTNLGREFIYSTAMPAAQACAVSAAIKLVRTTDLPQILIARIEQFKTLMQQTSWRLLPSDSAIQPLWVGQASTALALSSSLREHGFWVSAIRPPTVPAGQARLRITLTAAHTKDDITRLVKALSCLASVFNEANHGHH</sequence>
<dbReference type="InterPro" id="IPR015422">
    <property type="entry name" value="PyrdxlP-dep_Trfase_small"/>
</dbReference>
<dbReference type="PANTHER" id="PTHR13693:SF100">
    <property type="entry name" value="8-AMINO-7-OXONONANOATE SYNTHASE"/>
    <property type="match status" value="1"/>
</dbReference>
<keyword evidence="8 12" id="KW-0663">Pyridoxal phosphate</keyword>
<evidence type="ECO:0000256" key="1">
    <source>
        <dbReference type="ARBA" id="ARBA00001933"/>
    </source>
</evidence>
<evidence type="ECO:0000256" key="4">
    <source>
        <dbReference type="ARBA" id="ARBA00011738"/>
    </source>
</evidence>
<evidence type="ECO:0000256" key="12">
    <source>
        <dbReference type="RuleBase" id="RU003693"/>
    </source>
</evidence>
<reference evidence="14 15" key="1">
    <citation type="journal article" date="2013" name="Int. J. Syst. Evol. Microbiol.">
        <title>Celerinatantimonas yamalensis sp. nov., a cold-adapted diazotrophic bacterium from a cold permafrost brine.</title>
        <authorList>
            <person name="Shcherbakova V."/>
            <person name="Chuvilskaya N."/>
            <person name="Rivkina E."/>
            <person name="Demidov N."/>
            <person name="Uchaeva V."/>
            <person name="Suetin S."/>
            <person name="Suzina N."/>
            <person name="Gilichinsky D."/>
        </authorList>
    </citation>
    <scope>NUCLEOTIDE SEQUENCE [LARGE SCALE GENOMIC DNA]</scope>
    <source>
        <strain evidence="14 15">C7</strain>
    </source>
</reference>
<dbReference type="InterPro" id="IPR015424">
    <property type="entry name" value="PyrdxlP-dep_Trfase"/>
</dbReference>
<evidence type="ECO:0000256" key="5">
    <source>
        <dbReference type="ARBA" id="ARBA00013187"/>
    </source>
</evidence>
<keyword evidence="7" id="KW-0093">Biotin biosynthesis</keyword>
<evidence type="ECO:0000256" key="7">
    <source>
        <dbReference type="ARBA" id="ARBA00022756"/>
    </source>
</evidence>
<keyword evidence="14" id="KW-0012">Acyltransferase</keyword>
<evidence type="ECO:0000313" key="14">
    <source>
        <dbReference type="EMBL" id="MFM2485323.1"/>
    </source>
</evidence>
<comment type="cofactor">
    <cofactor evidence="1 12">
        <name>pyridoxal 5'-phosphate</name>
        <dbReference type="ChEBI" id="CHEBI:597326"/>
    </cofactor>
</comment>
<dbReference type="EMBL" id="JBEQCT010000003">
    <property type="protein sequence ID" value="MFM2485323.1"/>
    <property type="molecule type" value="Genomic_DNA"/>
</dbReference>
<evidence type="ECO:0000313" key="15">
    <source>
        <dbReference type="Proteomes" id="UP001629953"/>
    </source>
</evidence>
<dbReference type="PROSITE" id="PS00599">
    <property type="entry name" value="AA_TRANSFER_CLASS_2"/>
    <property type="match status" value="1"/>
</dbReference>
<evidence type="ECO:0000256" key="9">
    <source>
        <dbReference type="ARBA" id="ARBA00032610"/>
    </source>
</evidence>
<dbReference type="Proteomes" id="UP001629953">
    <property type="component" value="Unassembled WGS sequence"/>
</dbReference>
<dbReference type="InterPro" id="IPR004839">
    <property type="entry name" value="Aminotransferase_I/II_large"/>
</dbReference>
<evidence type="ECO:0000256" key="11">
    <source>
        <dbReference type="ARBA" id="ARBA00047715"/>
    </source>
</evidence>
<evidence type="ECO:0000256" key="2">
    <source>
        <dbReference type="ARBA" id="ARBA00004746"/>
    </source>
</evidence>
<comment type="similarity">
    <text evidence="3">Belongs to the class-II pyridoxal-phosphate-dependent aminotransferase family. BioF subfamily.</text>
</comment>
<comment type="subunit">
    <text evidence="4">Homodimer.</text>
</comment>
<comment type="caution">
    <text evidence="14">The sequence shown here is derived from an EMBL/GenBank/DDBJ whole genome shotgun (WGS) entry which is preliminary data.</text>
</comment>
<gene>
    <name evidence="14" type="ORF">ABUE30_09660</name>
</gene>
<dbReference type="InterPro" id="IPR015421">
    <property type="entry name" value="PyrdxlP-dep_Trfase_major"/>
</dbReference>
<keyword evidence="15" id="KW-1185">Reference proteome</keyword>
<comment type="pathway">
    <text evidence="2">Cofactor biosynthesis; biotin biosynthesis.</text>
</comment>
<dbReference type="Gene3D" id="3.90.1150.10">
    <property type="entry name" value="Aspartate Aminotransferase, domain 1"/>
    <property type="match status" value="1"/>
</dbReference>
<evidence type="ECO:0000256" key="6">
    <source>
        <dbReference type="ARBA" id="ARBA00022679"/>
    </source>
</evidence>
<accession>A0ABW9G6V9</accession>
<protein>
    <recommendedName>
        <fullName evidence="5">8-amino-7-oxononanoate synthase</fullName>
        <ecNumber evidence="5">2.3.1.47</ecNumber>
    </recommendedName>
    <alternativeName>
        <fullName evidence="9">7-keto-8-amino-pelargonic acid synthase</fullName>
    </alternativeName>
    <alternativeName>
        <fullName evidence="10">8-amino-7-ketopelargonate synthase</fullName>
    </alternativeName>
</protein>
<evidence type="ECO:0000259" key="13">
    <source>
        <dbReference type="Pfam" id="PF00155"/>
    </source>
</evidence>
<proteinExistence type="inferred from homology"/>
<dbReference type="InterPro" id="IPR050087">
    <property type="entry name" value="AON_synthase_class-II"/>
</dbReference>
<evidence type="ECO:0000256" key="10">
    <source>
        <dbReference type="ARBA" id="ARBA00033381"/>
    </source>
</evidence>
<dbReference type="Gene3D" id="3.40.640.10">
    <property type="entry name" value="Type I PLP-dependent aspartate aminotransferase-like (Major domain)"/>
    <property type="match status" value="1"/>
</dbReference>
<dbReference type="InterPro" id="IPR001917">
    <property type="entry name" value="Aminotrans_II_pyridoxalP_BS"/>
</dbReference>